<keyword evidence="4" id="KW-1185">Reference proteome</keyword>
<feature type="region of interest" description="Disordered" evidence="1">
    <location>
        <begin position="816"/>
        <end position="849"/>
    </location>
</feature>
<evidence type="ECO:0000256" key="1">
    <source>
        <dbReference type="SAM" id="MobiDB-lite"/>
    </source>
</evidence>
<evidence type="ECO:0000313" key="3">
    <source>
        <dbReference type="EMBL" id="RUO48155.1"/>
    </source>
</evidence>
<evidence type="ECO:0000259" key="2">
    <source>
        <dbReference type="PROSITE" id="PS51841"/>
    </source>
</evidence>
<feature type="domain" description="LTD" evidence="2">
    <location>
        <begin position="61"/>
        <end position="172"/>
    </location>
</feature>
<dbReference type="InterPro" id="IPR036691">
    <property type="entry name" value="Endo/exonu/phosph_ase_sf"/>
</dbReference>
<dbReference type="Pfam" id="PF00932">
    <property type="entry name" value="LTD"/>
    <property type="match status" value="1"/>
</dbReference>
<dbReference type="InterPro" id="IPR001322">
    <property type="entry name" value="Lamin_tail_dom"/>
</dbReference>
<dbReference type="PANTHER" id="PTHR42834">
    <property type="entry name" value="ENDONUCLEASE/EXONUCLEASE/PHOSPHATASE FAMILY PROTEIN (AFU_ORTHOLOGUE AFUA_3G09210)"/>
    <property type="match status" value="1"/>
</dbReference>
<dbReference type="PROSITE" id="PS51841">
    <property type="entry name" value="LTD"/>
    <property type="match status" value="1"/>
</dbReference>
<feature type="compositionally biased region" description="Acidic residues" evidence="1">
    <location>
        <begin position="819"/>
        <end position="832"/>
    </location>
</feature>
<dbReference type="InterPro" id="IPR047971">
    <property type="entry name" value="ExeM-like"/>
</dbReference>
<protein>
    <submittedName>
        <fullName evidence="3">DNA degradation protein EddB</fullName>
    </submittedName>
</protein>
<accession>A0A432XHF9</accession>
<dbReference type="Gene3D" id="3.60.10.10">
    <property type="entry name" value="Endonuclease/exonuclease/phosphatase"/>
    <property type="match status" value="1"/>
</dbReference>
<dbReference type="CDD" id="cd04486">
    <property type="entry name" value="YhcR_OBF_like"/>
    <property type="match status" value="1"/>
</dbReference>
<dbReference type="EMBL" id="PIPT01000004">
    <property type="protein sequence ID" value="RUO48155.1"/>
    <property type="molecule type" value="Genomic_DNA"/>
</dbReference>
<comment type="caution">
    <text evidence="3">The sequence shown here is derived from an EMBL/GenBank/DDBJ whole genome shotgun (WGS) entry which is preliminary data.</text>
</comment>
<dbReference type="NCBIfam" id="NF033681">
    <property type="entry name" value="ExeM_NucH_DNase"/>
    <property type="match status" value="1"/>
</dbReference>
<name>A0A432XHF9_9GAMM</name>
<dbReference type="Pfam" id="PF03372">
    <property type="entry name" value="Exo_endo_phos"/>
    <property type="match status" value="1"/>
</dbReference>
<sequence length="874" mass="93124">MRFILMSYVFVILSSARNKKSLSCYKICVIVLSAYQMWTKTIREWIMKRHNIAIALSALLASGAANADIIISEYIEGSSNNKAVEFFNAGSTEVDLSTYVLEIYSNGDTEAGNTVPLEGTLPPNGLFVVAHPQASDAIQAIADKTGNLYYNGNDALVLKNGETTVDSMGQVGVDEDWASEGVAMAEQTLRRKDSITAGDTDPSDVYEPHVEFDSYERDDISNLGFHLGFGEAQPEPEPEPAPEFGACGDAATLISEVQGSGYSSPMVDQEVVVEAIVTADHQGGSGSLGGFFLQEEDADQDGDPSTSEGIFVYHQDTDVSVGDRVRLAGPVSEYYDSTQISNLTGITVCSSGNSVTAASFALPVSDMAEFEAIEGMLVTFDHAVVVNNVDTLSRYGEFWITSERLYTPTQVAAAGEMDEPNIGLSSMLIDDAMGGSNPEVVPFPAGGLSAMNSLRVGTEITNPTGVINYSFSEYRLVPTAELQYIETNPRTDSPELADEGDLRIASFNVDNLYNGDGQGGGFPTDRGADTEAEYQRQLAKIVAAIVNMNADIVGLNEIENDGFGENSAIAQLTAEVSAQSGVDWAYVVFEGSDFVGSDSITNAMMYRTDRVAETGTAVFTTDAPFDFGNRPPIAQTFHDLLNEDEVTVVVNHFRSKGGCSDSAAAGDQDNDDGQGCWNATRVQAAETLLEWVAGDPTGRDVEDVLVIGDLNAYGMEDPIQALIDGGMTDLQMAELGAENHTYLYQGLSGSIDHALASASLTDKVVAVANWHINADEPVALDYNVEYKSEANQAAFYNADPYRSSDHDPVIVAIATVEGDTGDNDGGDPDVDDGGSAPPGGGEAPNIDHATTSGSFPFGLGLGALFLALVRRRRV</sequence>
<proteinExistence type="predicted"/>
<dbReference type="Proteomes" id="UP000286678">
    <property type="component" value="Unassembled WGS sequence"/>
</dbReference>
<organism evidence="3 4">
    <name type="scientific">Pseudidiomarina aquimaris</name>
    <dbReference type="NCBI Taxonomy" id="641841"/>
    <lineage>
        <taxon>Bacteria</taxon>
        <taxon>Pseudomonadati</taxon>
        <taxon>Pseudomonadota</taxon>
        <taxon>Gammaproteobacteria</taxon>
        <taxon>Alteromonadales</taxon>
        <taxon>Idiomarinaceae</taxon>
        <taxon>Pseudidiomarina</taxon>
    </lineage>
</organism>
<dbReference type="CDD" id="cd10283">
    <property type="entry name" value="MnuA_DNase1-like"/>
    <property type="match status" value="1"/>
</dbReference>
<dbReference type="InterPro" id="IPR005135">
    <property type="entry name" value="Endo/exonuclease/phosphatase"/>
</dbReference>
<reference evidence="4" key="1">
    <citation type="journal article" date="2018" name="Front. Microbiol.">
        <title>Genome-Based Analysis Reveals the Taxonomy and Diversity of the Family Idiomarinaceae.</title>
        <authorList>
            <person name="Liu Y."/>
            <person name="Lai Q."/>
            <person name="Shao Z."/>
        </authorList>
    </citation>
    <scope>NUCLEOTIDE SEQUENCE [LARGE SCALE GENOMIC DNA]</scope>
    <source>
        <strain evidence="4">SW15</strain>
    </source>
</reference>
<dbReference type="OrthoDB" id="9800417at2"/>
<dbReference type="AlphaFoldDB" id="A0A432XHF9"/>
<evidence type="ECO:0000313" key="4">
    <source>
        <dbReference type="Proteomes" id="UP000286678"/>
    </source>
</evidence>
<dbReference type="InterPro" id="IPR036415">
    <property type="entry name" value="Lamin_tail_dom_sf"/>
</dbReference>
<dbReference type="PANTHER" id="PTHR42834:SF1">
    <property type="entry name" value="ENDONUCLEASE_EXONUCLEASE_PHOSPHATASE FAMILY PROTEIN (AFU_ORTHOLOGUE AFUA_3G09210)"/>
    <property type="match status" value="1"/>
</dbReference>
<dbReference type="SUPFAM" id="SSF74853">
    <property type="entry name" value="Lamin A/C globular tail domain"/>
    <property type="match status" value="1"/>
</dbReference>
<dbReference type="SUPFAM" id="SSF56219">
    <property type="entry name" value="DNase I-like"/>
    <property type="match status" value="1"/>
</dbReference>
<dbReference type="GO" id="GO:0003824">
    <property type="term" value="F:catalytic activity"/>
    <property type="evidence" value="ECO:0007669"/>
    <property type="project" value="InterPro"/>
</dbReference>
<gene>
    <name evidence="3" type="ORF">CWE21_06320</name>
</gene>